<dbReference type="RefSeq" id="WP_013609292.1">
    <property type="nucleotide sequence ID" value="NC_015153.1"/>
</dbReference>
<evidence type="ECO:0000313" key="2">
    <source>
        <dbReference type="Proteomes" id="UP000008645"/>
    </source>
</evidence>
<dbReference type="AlphaFoldDB" id="F0V209"/>
<dbReference type="EMBL" id="FQ790233">
    <property type="protein sequence ID" value="CBZ40690.1"/>
    <property type="molecule type" value="Genomic_DNA"/>
</dbReference>
<sequence length="365" mass="41869">MGHSGVKALLFLLPVAAGSGGVVLSNGISNNNSYSNSKTLLGQKFSNLISSLFPGSEKQENSLSFYESKVERTKSETFVSDFSSNNLEIQNEEKSRSLDIFEKLKIQKDQDSDISVKGIFTEIQKEGKTLEVNQKMSEKLLKVEKGLKESTNGFKGAMSEIKNWGENMKLLKDMERKIKEKDFSNLQTKSFKSLTVEGKKGLLSFYEKFLELKEESEKLNSQLSEAGTKRRKARETIDNQGKSIVQFLKRIDWGNNAKTNLDQFSGGERDSKEPYSYFMDKQEWELFKKSSENIQKIKEEESKLTFFEKLCIFPFNFACYSRPEKTIESNKLIVEKFLDLRIASRLLHQMGIIQEETKMFIPENK</sequence>
<evidence type="ECO:0000313" key="1">
    <source>
        <dbReference type="EMBL" id="CBZ40690.1"/>
    </source>
</evidence>
<accession>F0V209</accession>
<reference evidence="1 2" key="1">
    <citation type="journal article" date="2011" name="J. Bacteriol.">
        <title>Complete genome sequence of the hemotrophic Mycoplasma suis strain KI3806.</title>
        <authorList>
            <person name="Oehlerking J."/>
            <person name="Kube M."/>
            <person name="Felder K.M."/>
            <person name="Matter D."/>
            <person name="Wittenbrink M.M."/>
            <person name="Schwarzenbach S."/>
            <person name="Kramer M.M."/>
            <person name="Hoelzle K."/>
            <person name="Hoelzle L.E."/>
        </authorList>
    </citation>
    <scope>NUCLEOTIDE SEQUENCE [LARGE SCALE GENOMIC DNA]</scope>
    <source>
        <strain evidence="2">KI_3806</strain>
    </source>
</reference>
<dbReference type="Proteomes" id="UP000008645">
    <property type="component" value="Chromosome"/>
</dbReference>
<protein>
    <submittedName>
        <fullName evidence="1">Uncharacterized protein</fullName>
    </submittedName>
</protein>
<organism evidence="1 2">
    <name type="scientific">Mycoplasma suis (strain KI_3806)</name>
    <dbReference type="NCBI Taxonomy" id="708248"/>
    <lineage>
        <taxon>Bacteria</taxon>
        <taxon>Bacillati</taxon>
        <taxon>Mycoplasmatota</taxon>
        <taxon>Mollicutes</taxon>
        <taxon>Mycoplasmataceae</taxon>
        <taxon>Mycoplasma</taxon>
    </lineage>
</organism>
<proteinExistence type="predicted"/>
<gene>
    <name evidence="1" type="ORF">MSUIS_05970</name>
</gene>
<name>F0V209_MYCS3</name>
<dbReference type="HOGENOM" id="CLU_758263_0_0_14"/>
<dbReference type="KEGG" id="msk:MSUIS_05970"/>